<comment type="caution">
    <text evidence="10">The sequence shown here is derived from an EMBL/GenBank/DDBJ whole genome shotgun (WGS) entry which is preliminary data.</text>
</comment>
<evidence type="ECO:0000256" key="4">
    <source>
        <dbReference type="ARBA" id="ARBA00022452"/>
    </source>
</evidence>
<dbReference type="PANTHER" id="PTHR30026:SF22">
    <property type="entry name" value="OUTER MEMBRANE EFFLUX PROTEIN"/>
    <property type="match status" value="1"/>
</dbReference>
<dbReference type="GO" id="GO:0009279">
    <property type="term" value="C:cell outer membrane"/>
    <property type="evidence" value="ECO:0007669"/>
    <property type="project" value="UniProtKB-SubCell"/>
</dbReference>
<feature type="coiled-coil region" evidence="8">
    <location>
        <begin position="149"/>
        <end position="207"/>
    </location>
</feature>
<dbReference type="GO" id="GO:0015562">
    <property type="term" value="F:efflux transmembrane transporter activity"/>
    <property type="evidence" value="ECO:0007669"/>
    <property type="project" value="InterPro"/>
</dbReference>
<dbReference type="Gene3D" id="1.20.1600.10">
    <property type="entry name" value="Outer membrane efflux proteins (OEP)"/>
    <property type="match status" value="1"/>
</dbReference>
<evidence type="ECO:0000256" key="8">
    <source>
        <dbReference type="SAM" id="Coils"/>
    </source>
</evidence>
<reference evidence="10 11" key="1">
    <citation type="submission" date="2019-10" db="EMBL/GenBank/DDBJ databases">
        <title>Cognatihalovulum marinum gen. nov. sp. nov., a new member of the family Rhodobacteraceae isolated from deep seawater of the Northwest Indian Ocean.</title>
        <authorList>
            <person name="Ruan C."/>
            <person name="Wang J."/>
            <person name="Zheng X."/>
            <person name="Song L."/>
            <person name="Zhu Y."/>
            <person name="Huang Y."/>
            <person name="Lu Z."/>
            <person name="Du W."/>
            <person name="Huang L."/>
            <person name="Dai X."/>
        </authorList>
    </citation>
    <scope>NUCLEOTIDE SEQUENCE [LARGE SCALE GENOMIC DNA]</scope>
    <source>
        <strain evidence="10 11">2CG4</strain>
    </source>
</reference>
<dbReference type="PANTHER" id="PTHR30026">
    <property type="entry name" value="OUTER MEMBRANE PROTEIN TOLC"/>
    <property type="match status" value="1"/>
</dbReference>
<keyword evidence="3" id="KW-0813">Transport</keyword>
<dbReference type="RefSeq" id="WP_154446243.1">
    <property type="nucleotide sequence ID" value="NZ_WIND01000005.1"/>
</dbReference>
<organism evidence="10 11">
    <name type="scientific">Halovulum marinum</name>
    <dbReference type="NCBI Taxonomy" id="2662447"/>
    <lineage>
        <taxon>Bacteria</taxon>
        <taxon>Pseudomonadati</taxon>
        <taxon>Pseudomonadota</taxon>
        <taxon>Alphaproteobacteria</taxon>
        <taxon>Rhodobacterales</taxon>
        <taxon>Paracoccaceae</taxon>
        <taxon>Halovulum</taxon>
    </lineage>
</organism>
<accession>A0A6L5YZL4</accession>
<comment type="subcellular location">
    <subcellularLocation>
        <location evidence="1">Cell outer membrane</location>
    </subcellularLocation>
</comment>
<dbReference type="GO" id="GO:0015288">
    <property type="term" value="F:porin activity"/>
    <property type="evidence" value="ECO:0007669"/>
    <property type="project" value="TreeGrafter"/>
</dbReference>
<evidence type="ECO:0000256" key="2">
    <source>
        <dbReference type="ARBA" id="ARBA00007613"/>
    </source>
</evidence>
<evidence type="ECO:0000256" key="6">
    <source>
        <dbReference type="ARBA" id="ARBA00023136"/>
    </source>
</evidence>
<evidence type="ECO:0000256" key="5">
    <source>
        <dbReference type="ARBA" id="ARBA00022692"/>
    </source>
</evidence>
<sequence>MPYSRLAGPFVAGALSVLGALAPAQAETLTDALIKAYQMSPVLEAERAALRNTDERVALARSARRPSLTALGSAEVAADENSDWELFDTYQAQLQSSLLLYDHGQTAAAIDAAKSAVAAGRAQLRNVEQVVLLNTVAAFMDVRRNIQSVQVARNNVSVLQEQVRATRDRFDLGEVTRTDVSLAEARLAQARANLAAFEGQLTTAREAYLAVVGAPARDLQAPPALPQVPQALERIEAIAMREHPALNAARYLETVAQYDLTRARAARGPSVSLEATATARNADGLTGRSDNLGVGVGVTGRVPLYAGGELSALVRQAEAVLQQRRFEVQDTARSIREEAAVALSNLRVARATIVANREEVRAAQVAFEGVQEEAILGARTTLDVLDLEQDLRDAQLALATSLRDEYVAAYQLLSAMGLLSVEFLNLGIPTYNPDVNYNRVQNAPYSTVEGGILEKLRDRYAR</sequence>
<dbReference type="Pfam" id="PF02321">
    <property type="entry name" value="OEP"/>
    <property type="match status" value="2"/>
</dbReference>
<dbReference type="InterPro" id="IPR010130">
    <property type="entry name" value="T1SS_OMP_TolC"/>
</dbReference>
<dbReference type="NCBIfam" id="TIGR01844">
    <property type="entry name" value="type_I_sec_TolC"/>
    <property type="match status" value="1"/>
</dbReference>
<dbReference type="GO" id="GO:1990281">
    <property type="term" value="C:efflux pump complex"/>
    <property type="evidence" value="ECO:0007669"/>
    <property type="project" value="TreeGrafter"/>
</dbReference>
<dbReference type="Proteomes" id="UP000474957">
    <property type="component" value="Unassembled WGS sequence"/>
</dbReference>
<dbReference type="AlphaFoldDB" id="A0A6L5YZL4"/>
<dbReference type="SUPFAM" id="SSF56954">
    <property type="entry name" value="Outer membrane efflux proteins (OEP)"/>
    <property type="match status" value="1"/>
</dbReference>
<keyword evidence="4" id="KW-1134">Transmembrane beta strand</keyword>
<keyword evidence="9" id="KW-0732">Signal</keyword>
<evidence type="ECO:0000256" key="1">
    <source>
        <dbReference type="ARBA" id="ARBA00004442"/>
    </source>
</evidence>
<keyword evidence="6" id="KW-0472">Membrane</keyword>
<keyword evidence="5" id="KW-0812">Transmembrane</keyword>
<evidence type="ECO:0000256" key="9">
    <source>
        <dbReference type="SAM" id="SignalP"/>
    </source>
</evidence>
<evidence type="ECO:0000313" key="10">
    <source>
        <dbReference type="EMBL" id="MSU89756.1"/>
    </source>
</evidence>
<feature type="chain" id="PRO_5026690377" evidence="9">
    <location>
        <begin position="27"/>
        <end position="462"/>
    </location>
</feature>
<dbReference type="InterPro" id="IPR003423">
    <property type="entry name" value="OMP_efflux"/>
</dbReference>
<evidence type="ECO:0000313" key="11">
    <source>
        <dbReference type="Proteomes" id="UP000474957"/>
    </source>
</evidence>
<gene>
    <name evidence="10" type="ORF">GE300_09015</name>
</gene>
<keyword evidence="8" id="KW-0175">Coiled coil</keyword>
<evidence type="ECO:0000256" key="7">
    <source>
        <dbReference type="ARBA" id="ARBA00023237"/>
    </source>
</evidence>
<proteinExistence type="inferred from homology"/>
<dbReference type="EMBL" id="WIND01000005">
    <property type="protein sequence ID" value="MSU89756.1"/>
    <property type="molecule type" value="Genomic_DNA"/>
</dbReference>
<dbReference type="InterPro" id="IPR051906">
    <property type="entry name" value="TolC-like"/>
</dbReference>
<comment type="similarity">
    <text evidence="2">Belongs to the outer membrane factor (OMF) (TC 1.B.17) family.</text>
</comment>
<name>A0A6L5YZL4_9RHOB</name>
<evidence type="ECO:0000256" key="3">
    <source>
        <dbReference type="ARBA" id="ARBA00022448"/>
    </source>
</evidence>
<protein>
    <submittedName>
        <fullName evidence="10">TolC family outer membrane protein</fullName>
    </submittedName>
</protein>
<feature type="signal peptide" evidence="9">
    <location>
        <begin position="1"/>
        <end position="26"/>
    </location>
</feature>
<keyword evidence="7" id="KW-0998">Cell outer membrane</keyword>
<keyword evidence="11" id="KW-1185">Reference proteome</keyword>